<evidence type="ECO:0000256" key="1">
    <source>
        <dbReference type="ARBA" id="ARBA00022737"/>
    </source>
</evidence>
<dbReference type="Proteomes" id="UP000184375">
    <property type="component" value="Unassembled WGS sequence"/>
</dbReference>
<name>A0A1M7HMH3_9FIRM</name>
<accession>A0A1M7HMH3</accession>
<sequence>MWKKFISSIVILFILFLVFSAFPAFALEGESPKISREQAVELVKKFFDTRIYDKFSIDYRETPEGAFWYLNWTSSKEPYPSLYATVDADRGHIKNLSIYPGSDSGKGAILPKFSEDEAKNIAIGFAAKLQPEEFENTVLSPEPLPPVRPLIDIYARQYCFYFQRIHEGIPVVDNGFYITVDAFTGQVIDYSFEWYFGELPSPEKILSKGDAEKIFLEKSGLNLIYKRYFDYEKRQLKIKLVYQIESPNSFFVDAYSGEVIQRSPDYRYPPYYGEAGAGDIIKQALTELTPQEQKELEDAKKLISKEKAIEIVKNYVEIPENYVQQYASLYEDYENPGRRLWSLSWEKRTDKPEDYGTISAQIDASNAELLSFYTYDSSRYTQDFRQNLNLEDAQKKADEFLKLVQPEKYGMVKLEKPVSQPPTSEEVREFGFNYVRQVNDIPFPDNGFSVTVDAKTGKILSYYTRWTEASFPEPAGIVDKSDAEKLFLEKIGLQLSYVPFYESGKSNYKLVYRITPFSSNTFDAFNMKPLDYTGNTIEEKPRIEFKDIKGHWAEKEIRLLCDLGIIEAESDKFGPDEKIKATEFLKMMLKATGGYPITGMAKPMPEYVNNDETRETVDQDEKIIESAVRLGLIKKGEVAKQSPISRELMAAVLVRAMGFEKVASINDIYIIKAKDASAVNPAYKGHAAIAMGLGLIRGTSGNFLPQAEVTRAQAAVALVRFMSAER</sequence>
<dbReference type="PROSITE" id="PS51272">
    <property type="entry name" value="SLH"/>
    <property type="match status" value="2"/>
</dbReference>
<dbReference type="Pfam" id="PF00395">
    <property type="entry name" value="SLH"/>
    <property type="match status" value="2"/>
</dbReference>
<dbReference type="RefSeq" id="WP_073254751.1">
    <property type="nucleotide sequence ID" value="NZ_FRCR01000003.1"/>
</dbReference>
<dbReference type="AlphaFoldDB" id="A0A1M7HMH3"/>
<evidence type="ECO:0000313" key="4">
    <source>
        <dbReference type="Proteomes" id="UP000184375"/>
    </source>
</evidence>
<keyword evidence="4" id="KW-1185">Reference proteome</keyword>
<organism evidence="3 4">
    <name type="scientific">Caldanaerovirga acetigignens</name>
    <dbReference type="NCBI Taxonomy" id="447595"/>
    <lineage>
        <taxon>Bacteria</taxon>
        <taxon>Bacillati</taxon>
        <taxon>Bacillota</taxon>
        <taxon>Clostridia</taxon>
        <taxon>Thermosediminibacterales</taxon>
        <taxon>Thermosediminibacteraceae</taxon>
        <taxon>Caldanaerovirga</taxon>
    </lineage>
</organism>
<feature type="domain" description="SLH" evidence="2">
    <location>
        <begin position="540"/>
        <end position="602"/>
    </location>
</feature>
<protein>
    <submittedName>
        <fullName evidence="3">S-layer homology domain-containing protein</fullName>
    </submittedName>
</protein>
<keyword evidence="1" id="KW-0677">Repeat</keyword>
<dbReference type="EMBL" id="FRCR01000003">
    <property type="protein sequence ID" value="SHM29722.1"/>
    <property type="molecule type" value="Genomic_DNA"/>
</dbReference>
<reference evidence="4" key="1">
    <citation type="submission" date="2016-11" db="EMBL/GenBank/DDBJ databases">
        <authorList>
            <person name="Varghese N."/>
            <person name="Submissions S."/>
        </authorList>
    </citation>
    <scope>NUCLEOTIDE SEQUENCE [LARGE SCALE GENOMIC DNA]</scope>
    <source>
        <strain evidence="4">DSM 18802</strain>
    </source>
</reference>
<dbReference type="OrthoDB" id="2473368at2"/>
<dbReference type="InterPro" id="IPR032599">
    <property type="entry name" value="YcdB/YcdC_rep_domain"/>
</dbReference>
<dbReference type="InterPro" id="IPR001119">
    <property type="entry name" value="SLH_dom"/>
</dbReference>
<feature type="domain" description="SLH" evidence="2">
    <location>
        <begin position="670"/>
        <end position="726"/>
    </location>
</feature>
<proteinExistence type="predicted"/>
<dbReference type="STRING" id="447595.SAMN05660826_00714"/>
<dbReference type="Pfam" id="PF16244">
    <property type="entry name" value="DUF4901"/>
    <property type="match status" value="2"/>
</dbReference>
<evidence type="ECO:0000313" key="3">
    <source>
        <dbReference type="EMBL" id="SHM29722.1"/>
    </source>
</evidence>
<gene>
    <name evidence="3" type="ORF">SAMN05660826_00714</name>
</gene>
<evidence type="ECO:0000259" key="2">
    <source>
        <dbReference type="PROSITE" id="PS51272"/>
    </source>
</evidence>